<name>A0A7D3ZNL1_ACTVE</name>
<protein>
    <submittedName>
        <fullName evidence="2">Uncharacterized protein</fullName>
    </submittedName>
</protein>
<proteinExistence type="predicted"/>
<reference evidence="2 3" key="1">
    <citation type="submission" date="2020-05" db="EMBL/GenBank/DDBJ databases">
        <title>Actinomadura verrucosospora NRRL-B18236 (PFL_A860) Genome sequencing and assembly.</title>
        <authorList>
            <person name="Samborskyy M."/>
        </authorList>
    </citation>
    <scope>NUCLEOTIDE SEQUENCE [LARGE SCALE GENOMIC DNA]</scope>
    <source>
        <strain evidence="2 3">NRRL:B18236</strain>
    </source>
</reference>
<dbReference type="Proteomes" id="UP000501240">
    <property type="component" value="Chromosome"/>
</dbReference>
<accession>A0A7D3ZNL1</accession>
<keyword evidence="1" id="KW-0472">Membrane</keyword>
<feature type="transmembrane region" description="Helical" evidence="1">
    <location>
        <begin position="6"/>
        <end position="21"/>
    </location>
</feature>
<dbReference type="EMBL" id="CP053892">
    <property type="protein sequence ID" value="QKG24941.1"/>
    <property type="molecule type" value="Genomic_DNA"/>
</dbReference>
<keyword evidence="1" id="KW-0812">Transmembrane</keyword>
<evidence type="ECO:0000313" key="3">
    <source>
        <dbReference type="Proteomes" id="UP000501240"/>
    </source>
</evidence>
<gene>
    <name evidence="2" type="ORF">ACTIVE_6592</name>
</gene>
<keyword evidence="3" id="KW-1185">Reference proteome</keyword>
<evidence type="ECO:0000256" key="1">
    <source>
        <dbReference type="SAM" id="Phobius"/>
    </source>
</evidence>
<keyword evidence="1" id="KW-1133">Transmembrane helix</keyword>
<evidence type="ECO:0000313" key="2">
    <source>
        <dbReference type="EMBL" id="QKG24941.1"/>
    </source>
</evidence>
<dbReference type="AlphaFoldDB" id="A0A7D3ZNL1"/>
<sequence>MFTRYLIVTAFLTLVAYVLITR</sequence>
<organism evidence="2 3">
    <name type="scientific">Actinomadura verrucosospora</name>
    <dbReference type="NCBI Taxonomy" id="46165"/>
    <lineage>
        <taxon>Bacteria</taxon>
        <taxon>Bacillati</taxon>
        <taxon>Actinomycetota</taxon>
        <taxon>Actinomycetes</taxon>
        <taxon>Streptosporangiales</taxon>
        <taxon>Thermomonosporaceae</taxon>
        <taxon>Actinomadura</taxon>
    </lineage>
</organism>